<protein>
    <submittedName>
        <fullName evidence="4">Molybdenum cofactor synthesis domain-containing protein</fullName>
    </submittedName>
</protein>
<dbReference type="InterPro" id="IPR036563">
    <property type="entry name" value="MoaE_sf"/>
</dbReference>
<dbReference type="Gene3D" id="3.90.1170.40">
    <property type="entry name" value="Molybdopterin biosynthesis MoaE subunit"/>
    <property type="match status" value="1"/>
</dbReference>
<name>K0YTE5_9ACTO</name>
<dbReference type="InterPro" id="IPR051920">
    <property type="entry name" value="MPT_Adenylyltrnsfr/MoaC-Rel"/>
</dbReference>
<dbReference type="Pfam" id="PF00994">
    <property type="entry name" value="MoCF_biosynth"/>
    <property type="match status" value="1"/>
</dbReference>
<comment type="caution">
    <text evidence="4">The sequence shown here is derived from an EMBL/GenBank/DDBJ whole genome shotgun (WGS) entry which is preliminary data.</text>
</comment>
<dbReference type="PANTHER" id="PTHR43764:SF1">
    <property type="entry name" value="MOLYBDOPTERIN MOLYBDOTRANSFERASE"/>
    <property type="match status" value="1"/>
</dbReference>
<sequence length="340" mass="35230">MRYDVFADSNYHVCMPKISVITVSDRSAAGTRPDKSGPLACQLLADYGQVEAPTIVPDQVTAIQDAIKAAVAGGADIIFTTGGTGFSTRDVTPEATAPLLSKRAGGIEAALRDNPKVPAAALSRGVAGVIDLDGTRAFVVNAPGSTGGVKDAVAAVGPLISHITEQLADADHTAPAEKIGLTPHQRATHAVQNRGYSDGSDAQVVWAGVTDQPIDVAALQEAVRDPQAGAVALFDGRVRNHDDGQGVVSIDYEAHPDAGKVVERIAKACAKGSGAAKLAIAHRYGHLEVGDVAFAAAASAAHRREAFELLEKAVEQVKAELPVWKKQQFTDGSHAWTGSA</sequence>
<dbReference type="GO" id="GO:0006777">
    <property type="term" value="P:Mo-molybdopterin cofactor biosynthetic process"/>
    <property type="evidence" value="ECO:0007669"/>
    <property type="project" value="UniProtKB-KW"/>
</dbReference>
<evidence type="ECO:0000259" key="3">
    <source>
        <dbReference type="SMART" id="SM00852"/>
    </source>
</evidence>
<dbReference type="EMBL" id="AGWP01000005">
    <property type="protein sequence ID" value="EJZ86763.1"/>
    <property type="molecule type" value="Genomic_DNA"/>
</dbReference>
<dbReference type="InterPro" id="IPR001453">
    <property type="entry name" value="MoaB/Mog_dom"/>
</dbReference>
<evidence type="ECO:0000256" key="1">
    <source>
        <dbReference type="ARBA" id="ARBA00005046"/>
    </source>
</evidence>
<dbReference type="AlphaFoldDB" id="K0YTE5"/>
<dbReference type="Gene3D" id="3.40.980.10">
    <property type="entry name" value="MoaB/Mog-like domain"/>
    <property type="match status" value="1"/>
</dbReference>
<evidence type="ECO:0000256" key="2">
    <source>
        <dbReference type="ARBA" id="ARBA00023150"/>
    </source>
</evidence>
<proteinExistence type="predicted"/>
<dbReference type="Pfam" id="PF02391">
    <property type="entry name" value="MoaE"/>
    <property type="match status" value="1"/>
</dbReference>
<keyword evidence="5" id="KW-1185">Reference proteome</keyword>
<dbReference type="InterPro" id="IPR003448">
    <property type="entry name" value="Mopterin_biosynth_MoaE"/>
</dbReference>
<dbReference type="CDD" id="cd00886">
    <property type="entry name" value="MogA_MoaB"/>
    <property type="match status" value="1"/>
</dbReference>
<evidence type="ECO:0000313" key="5">
    <source>
        <dbReference type="Proteomes" id="UP000006075"/>
    </source>
</evidence>
<dbReference type="SUPFAM" id="SSF53218">
    <property type="entry name" value="Molybdenum cofactor biosynthesis proteins"/>
    <property type="match status" value="1"/>
</dbReference>
<dbReference type="eggNOG" id="COG0314">
    <property type="taxonomic scope" value="Bacteria"/>
</dbReference>
<dbReference type="InterPro" id="IPR036425">
    <property type="entry name" value="MoaB/Mog-like_dom_sf"/>
</dbReference>
<dbReference type="HOGENOM" id="CLU_060323_0_0_11"/>
<reference evidence="4 5" key="1">
    <citation type="submission" date="2012-07" db="EMBL/GenBank/DDBJ databases">
        <title>The Genome Sequence of Actinomyces neuii subsp. anitratus BVS029A5.</title>
        <authorList>
            <consortium name="The Broad Institute Genome Sequencing Platform"/>
            <person name="Earl A."/>
            <person name="Ward D."/>
            <person name="Feldgarden M."/>
            <person name="Gevers D."/>
            <person name="Saerens B."/>
            <person name="Vaneechoutte M."/>
            <person name="Walker B."/>
            <person name="Young S.K."/>
            <person name="Zeng Q."/>
            <person name="Gargeya S."/>
            <person name="Fitzgerald M."/>
            <person name="Haas B."/>
            <person name="Abouelleil A."/>
            <person name="Alvarado L."/>
            <person name="Arachchi H.M."/>
            <person name="Berlin A."/>
            <person name="Chapman S.B."/>
            <person name="Goldberg J."/>
            <person name="Griggs A."/>
            <person name="Gujja S."/>
            <person name="Hansen M."/>
            <person name="Howarth C."/>
            <person name="Imamovic A."/>
            <person name="Larimer J."/>
            <person name="McCowen C."/>
            <person name="Montmayeur A."/>
            <person name="Murphy C."/>
            <person name="Neiman D."/>
            <person name="Pearson M."/>
            <person name="Priest M."/>
            <person name="Roberts A."/>
            <person name="Saif S."/>
            <person name="Shea T."/>
            <person name="Sisk P."/>
            <person name="Sykes S."/>
            <person name="Wortman J."/>
            <person name="Nusbaum C."/>
            <person name="Birren B."/>
        </authorList>
    </citation>
    <scope>NUCLEOTIDE SEQUENCE [LARGE SCALE GENOMIC DNA]</scope>
    <source>
        <strain evidence="4 5">BVS029A5</strain>
    </source>
</reference>
<dbReference type="SUPFAM" id="SSF54690">
    <property type="entry name" value="Molybdopterin synthase subunit MoaE"/>
    <property type="match status" value="1"/>
</dbReference>
<dbReference type="Proteomes" id="UP000006075">
    <property type="component" value="Unassembled WGS sequence"/>
</dbReference>
<keyword evidence="2" id="KW-0501">Molybdenum cofactor biosynthesis</keyword>
<organism evidence="4 5">
    <name type="scientific">Winkia neuii BV029A5</name>
    <dbReference type="NCBI Taxonomy" id="888439"/>
    <lineage>
        <taxon>Bacteria</taxon>
        <taxon>Bacillati</taxon>
        <taxon>Actinomycetota</taxon>
        <taxon>Actinomycetes</taxon>
        <taxon>Actinomycetales</taxon>
        <taxon>Actinomycetaceae</taxon>
        <taxon>Winkia</taxon>
    </lineage>
</organism>
<dbReference type="PATRIC" id="fig|888439.3.peg.1140"/>
<accession>K0YTE5</accession>
<dbReference type="eggNOG" id="COG0521">
    <property type="taxonomic scope" value="Bacteria"/>
</dbReference>
<feature type="domain" description="MoaB/Mog" evidence="3">
    <location>
        <begin position="19"/>
        <end position="163"/>
    </location>
</feature>
<dbReference type="CDD" id="cd00756">
    <property type="entry name" value="MoaE"/>
    <property type="match status" value="1"/>
</dbReference>
<evidence type="ECO:0000313" key="4">
    <source>
        <dbReference type="EMBL" id="EJZ86763.1"/>
    </source>
</evidence>
<dbReference type="SMART" id="SM00852">
    <property type="entry name" value="MoCF_biosynth"/>
    <property type="match status" value="1"/>
</dbReference>
<comment type="pathway">
    <text evidence="1">Cofactor biosynthesis; molybdopterin biosynthesis.</text>
</comment>
<gene>
    <name evidence="4" type="ORF">HMPREF9240_01137</name>
</gene>
<dbReference type="PANTHER" id="PTHR43764">
    <property type="entry name" value="MOLYBDENUM COFACTOR BIOSYNTHESIS"/>
    <property type="match status" value="1"/>
</dbReference>